<dbReference type="PROSITE" id="PS50894">
    <property type="entry name" value="HPT"/>
    <property type="match status" value="1"/>
</dbReference>
<dbReference type="Proteomes" id="UP001168640">
    <property type="component" value="Unassembled WGS sequence"/>
</dbReference>
<dbReference type="InterPro" id="IPR036641">
    <property type="entry name" value="HPT_dom_sf"/>
</dbReference>
<proteinExistence type="predicted"/>
<reference evidence="4" key="1">
    <citation type="submission" date="2023-07" db="EMBL/GenBank/DDBJ databases">
        <title>Marinobacter sp. chi1 genome sequencing and assembly.</title>
        <authorList>
            <person name="Park S."/>
        </authorList>
    </citation>
    <scope>NUCLEOTIDE SEQUENCE</scope>
    <source>
        <strain evidence="4">Chi1</strain>
    </source>
</reference>
<evidence type="ECO:0000256" key="2">
    <source>
        <dbReference type="PROSITE-ProRule" id="PRU00110"/>
    </source>
</evidence>
<dbReference type="EMBL" id="JAUMIS010000001">
    <property type="protein sequence ID" value="MDO3720240.1"/>
    <property type="molecule type" value="Genomic_DNA"/>
</dbReference>
<dbReference type="SMART" id="SM00073">
    <property type="entry name" value="HPT"/>
    <property type="match status" value="1"/>
</dbReference>
<evidence type="ECO:0000259" key="3">
    <source>
        <dbReference type="PROSITE" id="PS50894"/>
    </source>
</evidence>
<accession>A0ABT8VWB6</accession>
<gene>
    <name evidence="4" type="ORF">QVZ43_00805</name>
</gene>
<dbReference type="CDD" id="cd00088">
    <property type="entry name" value="HPT"/>
    <property type="match status" value="1"/>
</dbReference>
<comment type="caution">
    <text evidence="4">The sequence shown here is derived from an EMBL/GenBank/DDBJ whole genome shotgun (WGS) entry which is preliminary data.</text>
</comment>
<feature type="modified residue" description="Phosphohistidine" evidence="2">
    <location>
        <position position="58"/>
    </location>
</feature>
<keyword evidence="1" id="KW-0902">Two-component regulatory system</keyword>
<protein>
    <submittedName>
        <fullName evidence="4">Hpt domain-containing protein</fullName>
    </submittedName>
</protein>
<name>A0ABT8VWB6_9GAMM</name>
<dbReference type="Gene3D" id="1.20.120.160">
    <property type="entry name" value="HPT domain"/>
    <property type="match status" value="1"/>
</dbReference>
<organism evidence="4 5">
    <name type="scientific">Marinobacter suaedae</name>
    <dbReference type="NCBI Taxonomy" id="3057675"/>
    <lineage>
        <taxon>Bacteria</taxon>
        <taxon>Pseudomonadati</taxon>
        <taxon>Pseudomonadota</taxon>
        <taxon>Gammaproteobacteria</taxon>
        <taxon>Pseudomonadales</taxon>
        <taxon>Marinobacteraceae</taxon>
        <taxon>Marinobacter</taxon>
    </lineage>
</organism>
<feature type="domain" description="HPt" evidence="3">
    <location>
        <begin position="19"/>
        <end position="112"/>
    </location>
</feature>
<dbReference type="RefSeq" id="WP_302908495.1">
    <property type="nucleotide sequence ID" value="NZ_JAUMIS010000001.1"/>
</dbReference>
<sequence>MNETPHLDQEALAELQDVMDDEFGVLIETFLNDSRERIEGLRQALEGKDPEALAQMAHSFKGSCINMGAPRLGALCQIVEKAGKERRLDDVPATVDAIGAEFREVSGMLEIFVANN</sequence>
<dbReference type="SUPFAM" id="SSF47226">
    <property type="entry name" value="Histidine-containing phosphotransfer domain, HPT domain"/>
    <property type="match status" value="1"/>
</dbReference>
<evidence type="ECO:0000313" key="4">
    <source>
        <dbReference type="EMBL" id="MDO3720240.1"/>
    </source>
</evidence>
<keyword evidence="2" id="KW-0597">Phosphoprotein</keyword>
<dbReference type="Pfam" id="PF01627">
    <property type="entry name" value="Hpt"/>
    <property type="match status" value="1"/>
</dbReference>
<evidence type="ECO:0000256" key="1">
    <source>
        <dbReference type="ARBA" id="ARBA00023012"/>
    </source>
</evidence>
<dbReference type="InterPro" id="IPR008207">
    <property type="entry name" value="Sig_transdc_His_kin_Hpt_dom"/>
</dbReference>
<evidence type="ECO:0000313" key="5">
    <source>
        <dbReference type="Proteomes" id="UP001168640"/>
    </source>
</evidence>
<keyword evidence="5" id="KW-1185">Reference proteome</keyword>